<accession>A0A975BM52</accession>
<evidence type="ECO:0000313" key="2">
    <source>
        <dbReference type="Proteomes" id="UP000663722"/>
    </source>
</evidence>
<dbReference type="EMBL" id="CP061800">
    <property type="protein sequence ID" value="QTA88013.1"/>
    <property type="molecule type" value="Genomic_DNA"/>
</dbReference>
<organism evidence="1 2">
    <name type="scientific">Desulfonema magnum</name>
    <dbReference type="NCBI Taxonomy" id="45655"/>
    <lineage>
        <taxon>Bacteria</taxon>
        <taxon>Pseudomonadati</taxon>
        <taxon>Thermodesulfobacteriota</taxon>
        <taxon>Desulfobacteria</taxon>
        <taxon>Desulfobacterales</taxon>
        <taxon>Desulfococcaceae</taxon>
        <taxon>Desulfonema</taxon>
    </lineage>
</organism>
<dbReference type="AlphaFoldDB" id="A0A975BM52"/>
<sequence length="37" mass="4293">MKISFLIRTIRGVLSGEPYMEQHRLGEKPVSGTEYRL</sequence>
<gene>
    <name evidence="1" type="ORF">dnm_040530</name>
</gene>
<evidence type="ECO:0000313" key="1">
    <source>
        <dbReference type="EMBL" id="QTA88013.1"/>
    </source>
</evidence>
<dbReference type="KEGG" id="dmm:dnm_040530"/>
<proteinExistence type="predicted"/>
<dbReference type="Proteomes" id="UP000663722">
    <property type="component" value="Chromosome"/>
</dbReference>
<reference evidence="1" key="1">
    <citation type="journal article" date="2021" name="Microb. Physiol.">
        <title>Proteogenomic Insights into the Physiology of Marine, Sulfate-Reducing, Filamentous Desulfonema limicola and Desulfonema magnum.</title>
        <authorList>
            <person name="Schnaars V."/>
            <person name="Wohlbrand L."/>
            <person name="Scheve S."/>
            <person name="Hinrichs C."/>
            <person name="Reinhardt R."/>
            <person name="Rabus R."/>
        </authorList>
    </citation>
    <scope>NUCLEOTIDE SEQUENCE</scope>
    <source>
        <strain evidence="1">4be13</strain>
    </source>
</reference>
<protein>
    <submittedName>
        <fullName evidence="1">Uncharacterized protein</fullName>
    </submittedName>
</protein>
<name>A0A975BM52_9BACT</name>
<keyword evidence="2" id="KW-1185">Reference proteome</keyword>